<evidence type="ECO:0000313" key="3">
    <source>
        <dbReference type="Proteomes" id="UP000287224"/>
    </source>
</evidence>
<dbReference type="Pfam" id="PF01738">
    <property type="entry name" value="DLH"/>
    <property type="match status" value="1"/>
</dbReference>
<protein>
    <submittedName>
        <fullName evidence="2">Putative carboxymethylenebutenolidase</fullName>
    </submittedName>
</protein>
<evidence type="ECO:0000259" key="1">
    <source>
        <dbReference type="Pfam" id="PF01738"/>
    </source>
</evidence>
<proteinExistence type="predicted"/>
<dbReference type="InterPro" id="IPR002925">
    <property type="entry name" value="Dienelactn_hydro"/>
</dbReference>
<comment type="caution">
    <text evidence="2">The sequence shown here is derived from an EMBL/GenBank/DDBJ whole genome shotgun (WGS) entry which is preliminary data.</text>
</comment>
<dbReference type="InterPro" id="IPR029058">
    <property type="entry name" value="AB_hydrolase_fold"/>
</dbReference>
<dbReference type="Gene3D" id="3.40.50.1820">
    <property type="entry name" value="alpha/beta hydrolase"/>
    <property type="match status" value="1"/>
</dbReference>
<dbReference type="SUPFAM" id="SSF53474">
    <property type="entry name" value="alpha/beta-Hydrolases"/>
    <property type="match status" value="1"/>
</dbReference>
<organism evidence="2 3">
    <name type="scientific">Dictyobacter aurantiacus</name>
    <dbReference type="NCBI Taxonomy" id="1936993"/>
    <lineage>
        <taxon>Bacteria</taxon>
        <taxon>Bacillati</taxon>
        <taxon>Chloroflexota</taxon>
        <taxon>Ktedonobacteria</taxon>
        <taxon>Ktedonobacterales</taxon>
        <taxon>Dictyobacteraceae</taxon>
        <taxon>Dictyobacter</taxon>
    </lineage>
</organism>
<accession>A0A401ZQ75</accession>
<keyword evidence="3" id="KW-1185">Reference proteome</keyword>
<dbReference type="InterPro" id="IPR051049">
    <property type="entry name" value="Dienelactone_hydrolase-like"/>
</dbReference>
<sequence length="240" mass="26806">MTYMLIHSQIVEFKAAGRSTFGYLAHPKGEGTFPGVVVLQEWWGIDTHMQQVVERLAQEGFVALSPDLYHGQVVTDAEEAQQLAQQLDRQSALQEIEQSIAYLENSPLVDPKKIGLLGFGIGGSLAAMLASTGHANRVGALIIFYGGQGDPDNPSHEQAIQATVAPFLGIYGGEDETISQDYIRWLQEKLARHEKKHHIIVYPQARRSFFHTNRDTYRADDSADAWEHTLSWLKQHLVKA</sequence>
<dbReference type="PANTHER" id="PTHR46623">
    <property type="entry name" value="CARBOXYMETHYLENEBUTENOLIDASE-RELATED"/>
    <property type="match status" value="1"/>
</dbReference>
<feature type="domain" description="Dienelactone hydrolase" evidence="1">
    <location>
        <begin position="22"/>
        <end position="237"/>
    </location>
</feature>
<dbReference type="EMBL" id="BIFQ01000002">
    <property type="protein sequence ID" value="GCE08906.1"/>
    <property type="molecule type" value="Genomic_DNA"/>
</dbReference>
<dbReference type="AlphaFoldDB" id="A0A401ZQ75"/>
<dbReference type="GO" id="GO:0016787">
    <property type="term" value="F:hydrolase activity"/>
    <property type="evidence" value="ECO:0007669"/>
    <property type="project" value="InterPro"/>
</dbReference>
<evidence type="ECO:0000313" key="2">
    <source>
        <dbReference type="EMBL" id="GCE08906.1"/>
    </source>
</evidence>
<dbReference type="Proteomes" id="UP000287224">
    <property type="component" value="Unassembled WGS sequence"/>
</dbReference>
<name>A0A401ZQ75_9CHLR</name>
<reference evidence="3" key="1">
    <citation type="submission" date="2018-12" db="EMBL/GenBank/DDBJ databases">
        <title>Tengunoibacter tsumagoiensis gen. nov., sp. nov., Dictyobacter kobayashii sp. nov., D. alpinus sp. nov., and D. joshuensis sp. nov. and description of Dictyobacteraceae fam. nov. within the order Ktedonobacterales isolated from Tengu-no-mugimeshi.</title>
        <authorList>
            <person name="Wang C.M."/>
            <person name="Zheng Y."/>
            <person name="Sakai Y."/>
            <person name="Toyoda A."/>
            <person name="Minakuchi Y."/>
            <person name="Abe K."/>
            <person name="Yokota A."/>
            <person name="Yabe S."/>
        </authorList>
    </citation>
    <scope>NUCLEOTIDE SEQUENCE [LARGE SCALE GENOMIC DNA]</scope>
    <source>
        <strain evidence="3">S-27</strain>
    </source>
</reference>
<gene>
    <name evidence="2" type="ORF">KDAU_62350</name>
</gene>
<dbReference type="PANTHER" id="PTHR46623:SF6">
    <property type="entry name" value="ALPHA_BETA-HYDROLASES SUPERFAMILY PROTEIN"/>
    <property type="match status" value="1"/>
</dbReference>